<evidence type="ECO:0000256" key="2">
    <source>
        <dbReference type="PROSITE-ProRule" id="PRU00252"/>
    </source>
</evidence>
<name>A0A849ASR5_9MICO</name>
<dbReference type="AlphaFoldDB" id="A0A849ASR5"/>
<dbReference type="CDD" id="cd04496">
    <property type="entry name" value="SSB_OBF"/>
    <property type="match status" value="1"/>
</dbReference>
<evidence type="ECO:0000313" key="3">
    <source>
        <dbReference type="EMBL" id="NNG41310.1"/>
    </source>
</evidence>
<dbReference type="Gene3D" id="2.40.50.140">
    <property type="entry name" value="Nucleic acid-binding proteins"/>
    <property type="match status" value="1"/>
</dbReference>
<dbReference type="RefSeq" id="WP_171158490.1">
    <property type="nucleotide sequence ID" value="NZ_JABENB010000003.1"/>
</dbReference>
<sequence length="125" mass="13594">MPTTPAATVREAAADTTARNEVHLVGRVSAPPEQRVMPSGDELAVFRLVVDRPAAARHGPRSPTIDTVDVVCWSAATRRKASRWAGGELVAVDGALLRRFWKPPAGARVSRYEVEAFALKVLRRP</sequence>
<dbReference type="InterPro" id="IPR012340">
    <property type="entry name" value="NA-bd_OB-fold"/>
</dbReference>
<dbReference type="InterPro" id="IPR000424">
    <property type="entry name" value="Primosome_PriB/ssb"/>
</dbReference>
<evidence type="ECO:0000256" key="1">
    <source>
        <dbReference type="ARBA" id="ARBA00023125"/>
    </source>
</evidence>
<reference evidence="3 4" key="1">
    <citation type="submission" date="2020-05" db="EMBL/GenBank/DDBJ databases">
        <title>Flexivirga sp. ID2601S isolated from air conditioner.</title>
        <authorList>
            <person name="Kim D.H."/>
        </authorList>
    </citation>
    <scope>NUCLEOTIDE SEQUENCE [LARGE SCALE GENOMIC DNA]</scope>
    <source>
        <strain evidence="3 4">ID2601S</strain>
    </source>
</reference>
<dbReference type="PROSITE" id="PS50935">
    <property type="entry name" value="SSB"/>
    <property type="match status" value="1"/>
</dbReference>
<gene>
    <name evidence="3" type="ORF">HJ588_18785</name>
</gene>
<protein>
    <submittedName>
        <fullName evidence="3">Single-stranded DNA-binding protein</fullName>
    </submittedName>
</protein>
<proteinExistence type="predicted"/>
<dbReference type="EMBL" id="JABENB010000003">
    <property type="protein sequence ID" value="NNG41310.1"/>
    <property type="molecule type" value="Genomic_DNA"/>
</dbReference>
<accession>A0A849ASR5</accession>
<comment type="caution">
    <text evidence="3">The sequence shown here is derived from an EMBL/GenBank/DDBJ whole genome shotgun (WGS) entry which is preliminary data.</text>
</comment>
<dbReference type="GO" id="GO:0003697">
    <property type="term" value="F:single-stranded DNA binding"/>
    <property type="evidence" value="ECO:0007669"/>
    <property type="project" value="InterPro"/>
</dbReference>
<dbReference type="SUPFAM" id="SSF50249">
    <property type="entry name" value="Nucleic acid-binding proteins"/>
    <property type="match status" value="1"/>
</dbReference>
<organism evidence="3 4">
    <name type="scientific">Flexivirga aerilata</name>
    <dbReference type="NCBI Taxonomy" id="1656889"/>
    <lineage>
        <taxon>Bacteria</taxon>
        <taxon>Bacillati</taxon>
        <taxon>Actinomycetota</taxon>
        <taxon>Actinomycetes</taxon>
        <taxon>Micrococcales</taxon>
        <taxon>Dermacoccaceae</taxon>
        <taxon>Flexivirga</taxon>
    </lineage>
</organism>
<keyword evidence="4" id="KW-1185">Reference proteome</keyword>
<keyword evidence="1 2" id="KW-0238">DNA-binding</keyword>
<dbReference type="Pfam" id="PF00436">
    <property type="entry name" value="SSB"/>
    <property type="match status" value="1"/>
</dbReference>
<dbReference type="Proteomes" id="UP000557772">
    <property type="component" value="Unassembled WGS sequence"/>
</dbReference>
<evidence type="ECO:0000313" key="4">
    <source>
        <dbReference type="Proteomes" id="UP000557772"/>
    </source>
</evidence>